<feature type="transmembrane region" description="Helical" evidence="5">
    <location>
        <begin position="120"/>
        <end position="137"/>
    </location>
</feature>
<dbReference type="AlphaFoldDB" id="A0AAW1QV89"/>
<proteinExistence type="inferred from homology"/>
<organism evidence="7 8">
    <name type="scientific">Apatococcus lobatus</name>
    <dbReference type="NCBI Taxonomy" id="904363"/>
    <lineage>
        <taxon>Eukaryota</taxon>
        <taxon>Viridiplantae</taxon>
        <taxon>Chlorophyta</taxon>
        <taxon>core chlorophytes</taxon>
        <taxon>Trebouxiophyceae</taxon>
        <taxon>Chlorellales</taxon>
        <taxon>Chlorellaceae</taxon>
        <taxon>Apatococcus</taxon>
    </lineage>
</organism>
<protein>
    <recommendedName>
        <fullName evidence="4">beta-carotene 3-hydroxylase</fullName>
        <ecNumber evidence="4">1.14.15.24</ecNumber>
    </recommendedName>
</protein>
<keyword evidence="8" id="KW-1185">Reference proteome</keyword>
<evidence type="ECO:0000313" key="7">
    <source>
        <dbReference type="EMBL" id="KAK9825233.1"/>
    </source>
</evidence>
<keyword evidence="3" id="KW-0560">Oxidoreductase</keyword>
<dbReference type="PANTHER" id="PTHR31899">
    <property type="entry name" value="BETA-CAROTENE 3-HYDROXYLASE 1, CHLOROPLASTIC"/>
    <property type="match status" value="1"/>
</dbReference>
<evidence type="ECO:0000256" key="1">
    <source>
        <dbReference type="ARBA" id="ARBA00009324"/>
    </source>
</evidence>
<evidence type="ECO:0000256" key="3">
    <source>
        <dbReference type="ARBA" id="ARBA00023002"/>
    </source>
</evidence>
<sequence>MSATIQLKGSEEVASRNAARRRSKQREQQWYLGLALATACGFLIFGAASVCYRSVWHQHSSPQPAIEAYITAVTLVLAAIGMEFYARWAHKALWHDFTPGWDVHKSHHTKRVGPFEANDMFSGMNAAPAIALCAYGFFAPGLVAAFCFGAGIGITIFGISYMFVHDGLVHKRFPTGSMGKIPFLRRVAAAHSLHHIDKFNGVPYGLFLGPQELARVGGTDDLNRQVERQIAIEKQRAASNSLALKAS</sequence>
<dbReference type="EC" id="1.14.15.24" evidence="4"/>
<feature type="transmembrane region" description="Helical" evidence="5">
    <location>
        <begin position="30"/>
        <end position="56"/>
    </location>
</feature>
<dbReference type="EMBL" id="JALJOS010000025">
    <property type="protein sequence ID" value="KAK9825233.1"/>
    <property type="molecule type" value="Genomic_DNA"/>
</dbReference>
<keyword evidence="5" id="KW-0812">Transmembrane</keyword>
<feature type="transmembrane region" description="Helical" evidence="5">
    <location>
        <begin position="68"/>
        <end position="86"/>
    </location>
</feature>
<keyword evidence="5" id="KW-0472">Membrane</keyword>
<dbReference type="GO" id="GO:0005506">
    <property type="term" value="F:iron ion binding"/>
    <property type="evidence" value="ECO:0007669"/>
    <property type="project" value="InterPro"/>
</dbReference>
<comment type="caution">
    <text evidence="7">The sequence shown here is derived from an EMBL/GenBank/DDBJ whole genome shotgun (WGS) entry which is preliminary data.</text>
</comment>
<feature type="domain" description="Fatty acid hydroxylase" evidence="6">
    <location>
        <begin position="76"/>
        <end position="208"/>
    </location>
</feature>
<dbReference type="GO" id="GO:0016123">
    <property type="term" value="P:xanthophyll biosynthetic process"/>
    <property type="evidence" value="ECO:0007669"/>
    <property type="project" value="TreeGrafter"/>
</dbReference>
<dbReference type="GO" id="GO:0010291">
    <property type="term" value="F:beta-carotene 3-hydroxylase activity"/>
    <property type="evidence" value="ECO:0007669"/>
    <property type="project" value="UniProtKB-EC"/>
</dbReference>
<evidence type="ECO:0000256" key="4">
    <source>
        <dbReference type="ARBA" id="ARBA00026097"/>
    </source>
</evidence>
<feature type="transmembrane region" description="Helical" evidence="5">
    <location>
        <begin position="143"/>
        <end position="164"/>
    </location>
</feature>
<reference evidence="7 8" key="1">
    <citation type="journal article" date="2024" name="Nat. Commun.">
        <title>Phylogenomics reveals the evolutionary origins of lichenization in chlorophyte algae.</title>
        <authorList>
            <person name="Puginier C."/>
            <person name="Libourel C."/>
            <person name="Otte J."/>
            <person name="Skaloud P."/>
            <person name="Haon M."/>
            <person name="Grisel S."/>
            <person name="Petersen M."/>
            <person name="Berrin J.G."/>
            <person name="Delaux P.M."/>
            <person name="Dal Grande F."/>
            <person name="Keller J."/>
        </authorList>
    </citation>
    <scope>NUCLEOTIDE SEQUENCE [LARGE SCALE GENOMIC DNA]</scope>
    <source>
        <strain evidence="7 8">SAG 2145</strain>
    </source>
</reference>
<evidence type="ECO:0000256" key="5">
    <source>
        <dbReference type="SAM" id="Phobius"/>
    </source>
</evidence>
<dbReference type="InterPro" id="IPR045019">
    <property type="entry name" value="BETA-OHASE-like"/>
</dbReference>
<keyword evidence="2" id="KW-0125">Carotenoid biosynthesis</keyword>
<gene>
    <name evidence="7" type="ORF">WJX74_002050</name>
</gene>
<accession>A0AAW1QV89</accession>
<dbReference type="InterPro" id="IPR006694">
    <property type="entry name" value="Fatty_acid_hydroxylase"/>
</dbReference>
<dbReference type="Pfam" id="PF04116">
    <property type="entry name" value="FA_hydroxylase"/>
    <property type="match status" value="1"/>
</dbReference>
<comment type="similarity">
    <text evidence="1">Belongs to the sterol desaturase family.</text>
</comment>
<dbReference type="GO" id="GO:0016119">
    <property type="term" value="P:carotene metabolic process"/>
    <property type="evidence" value="ECO:0007669"/>
    <property type="project" value="TreeGrafter"/>
</dbReference>
<evidence type="ECO:0000256" key="2">
    <source>
        <dbReference type="ARBA" id="ARBA00022746"/>
    </source>
</evidence>
<name>A0AAW1QV89_9CHLO</name>
<dbReference type="Proteomes" id="UP001438707">
    <property type="component" value="Unassembled WGS sequence"/>
</dbReference>
<dbReference type="PANTHER" id="PTHR31899:SF9">
    <property type="entry name" value="BETA-CAROTENE 3-HYDROXYLASE 1, CHLOROPLASTIC"/>
    <property type="match status" value="1"/>
</dbReference>
<evidence type="ECO:0000259" key="6">
    <source>
        <dbReference type="Pfam" id="PF04116"/>
    </source>
</evidence>
<evidence type="ECO:0000313" key="8">
    <source>
        <dbReference type="Proteomes" id="UP001438707"/>
    </source>
</evidence>
<dbReference type="GO" id="GO:0009507">
    <property type="term" value="C:chloroplast"/>
    <property type="evidence" value="ECO:0007669"/>
    <property type="project" value="TreeGrafter"/>
</dbReference>
<keyword evidence="5" id="KW-1133">Transmembrane helix</keyword>